<feature type="chain" id="PRO_5002496366" evidence="1">
    <location>
        <begin position="32"/>
        <end position="145"/>
    </location>
</feature>
<dbReference type="Proteomes" id="UP000033633">
    <property type="component" value="Unassembled WGS sequence"/>
</dbReference>
<sequence length="145" mass="16182">MQLNSQWGITMFNYKKMIVLSASLVTSLAYADTETNAFDTEGNPIYVDTSLLYQDSDTKVMTDPDGHQYIFTGTIEWFDEAGNPIIKECSKALLFTDPSNPPDFSIVDLPGPNCVIQRITTDSFEEVPVEQLKVHFTDNEISGEG</sequence>
<feature type="signal peptide" evidence="1">
    <location>
        <begin position="1"/>
        <end position="31"/>
    </location>
</feature>
<gene>
    <name evidence="2" type="ORF">KY46_05315</name>
</gene>
<reference evidence="2 3" key="1">
    <citation type="submission" date="2014-12" db="EMBL/GenBank/DDBJ databases">
        <title>Mercury Reductase activity and rhizosphere competence traits in the genome of root associated Photobacterium halotolerans MELD1.</title>
        <authorList>
            <person name="Mathew D.C."/>
            <person name="Huang C.-C."/>
        </authorList>
    </citation>
    <scope>NUCLEOTIDE SEQUENCE [LARGE SCALE GENOMIC DNA]</scope>
    <source>
        <strain evidence="2 3">MELD1</strain>
    </source>
</reference>
<keyword evidence="1" id="KW-0732">Signal</keyword>
<dbReference type="AlphaFoldDB" id="A0A0F5VGJ1"/>
<dbReference type="STRING" id="265726.KY46_05315"/>
<dbReference type="PATRIC" id="fig|265726.11.peg.2435"/>
<protein>
    <submittedName>
        <fullName evidence="2">Uncharacterized protein</fullName>
    </submittedName>
</protein>
<comment type="caution">
    <text evidence="2">The sequence shown here is derived from an EMBL/GenBank/DDBJ whole genome shotgun (WGS) entry which is preliminary data.</text>
</comment>
<keyword evidence="3" id="KW-1185">Reference proteome</keyword>
<name>A0A0F5VGJ1_9GAMM</name>
<proteinExistence type="predicted"/>
<organism evidence="2 3">
    <name type="scientific">Photobacterium halotolerans</name>
    <dbReference type="NCBI Taxonomy" id="265726"/>
    <lineage>
        <taxon>Bacteria</taxon>
        <taxon>Pseudomonadati</taxon>
        <taxon>Pseudomonadota</taxon>
        <taxon>Gammaproteobacteria</taxon>
        <taxon>Vibrionales</taxon>
        <taxon>Vibrionaceae</taxon>
        <taxon>Photobacterium</taxon>
    </lineage>
</organism>
<dbReference type="EMBL" id="JWYV01000002">
    <property type="protein sequence ID" value="KKD01173.1"/>
    <property type="molecule type" value="Genomic_DNA"/>
</dbReference>
<evidence type="ECO:0000256" key="1">
    <source>
        <dbReference type="SAM" id="SignalP"/>
    </source>
</evidence>
<evidence type="ECO:0000313" key="3">
    <source>
        <dbReference type="Proteomes" id="UP000033633"/>
    </source>
</evidence>
<evidence type="ECO:0000313" key="2">
    <source>
        <dbReference type="EMBL" id="KKD01173.1"/>
    </source>
</evidence>
<accession>A0A0F5VGJ1</accession>